<sequence length="462" mass="53493">MNSIPLQYESLKAVLIHMDANVRFQISRRLPAIRSTEKLVPLRIRKLKLDGISTVVDNTSYNLGIYRDYEPGEKIPRKIKMTNDFTGIWHDLDKYGFQIYFDYVLDSGDISFQHPNDPPFDAFLNDDDMSEKIYSEELKVNEKAMYLRTGQLPTGKALEEPDTSGEWGRINKIRLKLAMETPMNILEDFADDARSNLVPFVCRRFDRKPPYTCYIQLTVICNKKTKLIERYAYNMKLYEAMKRLNTLFFGGRRPAIQAQSVQLARFGAVLRLPVGFRVKTKQLENGYDLNDWSDGVNLMLDPSCFPLNVLKLSICNRGRDDFELPIVRDAKKLIVHNSDSQFDILPILTTLSNKEVVLADTYREVPIESYFGLIENWLDAAKPIGTCYSFGIKEEDTAKGLLKVIKSRLENAKRTKRCISVITGNNTKLEVFYVPIKNPRSREQKDFMYNCKWVLKIRIVRL</sequence>
<dbReference type="Pfam" id="PF12078">
    <property type="entry name" value="DUF3557"/>
    <property type="match status" value="1"/>
</dbReference>
<accession>A0A6A5HL89</accession>
<proteinExistence type="predicted"/>
<gene>
    <name evidence="1" type="ORF">GCK72_007405</name>
</gene>
<evidence type="ECO:0000313" key="2">
    <source>
        <dbReference type="Proteomes" id="UP000483820"/>
    </source>
</evidence>
<dbReference type="RefSeq" id="XP_003100042.2">
    <property type="nucleotide sequence ID" value="XM_003099994.2"/>
</dbReference>
<dbReference type="CTD" id="9826411"/>
<dbReference type="PANTHER" id="PTHR31379">
    <property type="entry name" value="F-BOX C PROTEIN-RELATED-RELATED"/>
    <property type="match status" value="1"/>
</dbReference>
<name>A0A6A5HL89_CAERE</name>
<dbReference type="GeneID" id="9826411"/>
<dbReference type="EMBL" id="WUAV01000002">
    <property type="protein sequence ID" value="KAF1767446.1"/>
    <property type="molecule type" value="Genomic_DNA"/>
</dbReference>
<dbReference type="PANTHER" id="PTHR31379:SF1">
    <property type="entry name" value="F-BOX C PROTEIN-RELATED"/>
    <property type="match status" value="1"/>
</dbReference>
<dbReference type="Proteomes" id="UP000483820">
    <property type="component" value="Chromosome II"/>
</dbReference>
<evidence type="ECO:0000313" key="1">
    <source>
        <dbReference type="EMBL" id="KAF1767446.1"/>
    </source>
</evidence>
<dbReference type="InterPro" id="IPR021942">
    <property type="entry name" value="DUF3557"/>
</dbReference>
<comment type="caution">
    <text evidence="1">The sequence shown here is derived from an EMBL/GenBank/DDBJ whole genome shotgun (WGS) entry which is preliminary data.</text>
</comment>
<organism evidence="1 2">
    <name type="scientific">Caenorhabditis remanei</name>
    <name type="common">Caenorhabditis vulgaris</name>
    <dbReference type="NCBI Taxonomy" id="31234"/>
    <lineage>
        <taxon>Eukaryota</taxon>
        <taxon>Metazoa</taxon>
        <taxon>Ecdysozoa</taxon>
        <taxon>Nematoda</taxon>
        <taxon>Chromadorea</taxon>
        <taxon>Rhabditida</taxon>
        <taxon>Rhabditina</taxon>
        <taxon>Rhabditomorpha</taxon>
        <taxon>Rhabditoidea</taxon>
        <taxon>Rhabditidae</taxon>
        <taxon>Peloderinae</taxon>
        <taxon>Caenorhabditis</taxon>
    </lineage>
</organism>
<reference evidence="1 2" key="1">
    <citation type="submission" date="2019-12" db="EMBL/GenBank/DDBJ databases">
        <title>Chromosome-level assembly of the Caenorhabditis remanei genome.</title>
        <authorList>
            <person name="Teterina A.A."/>
            <person name="Willis J.H."/>
            <person name="Phillips P.C."/>
        </authorList>
    </citation>
    <scope>NUCLEOTIDE SEQUENCE [LARGE SCALE GENOMIC DNA]</scope>
    <source>
        <strain evidence="1 2">PX506</strain>
        <tissue evidence="1">Whole organism</tissue>
    </source>
</reference>
<dbReference type="KEGG" id="crq:GCK72_007405"/>
<protein>
    <submittedName>
        <fullName evidence="1">Uncharacterized protein</fullName>
    </submittedName>
</protein>
<dbReference type="AlphaFoldDB" id="A0A6A5HL89"/>